<feature type="transmembrane region" description="Helical" evidence="2">
    <location>
        <begin position="98"/>
        <end position="116"/>
    </location>
</feature>
<evidence type="ECO:0000259" key="3">
    <source>
        <dbReference type="PROSITE" id="PS50109"/>
    </source>
</evidence>
<dbReference type="GO" id="GO:0000155">
    <property type="term" value="F:phosphorelay sensor kinase activity"/>
    <property type="evidence" value="ECO:0007669"/>
    <property type="project" value="InterPro"/>
</dbReference>
<keyword evidence="4" id="KW-0808">Transferase</keyword>
<comment type="caution">
    <text evidence="4">The sequence shown here is derived from an EMBL/GenBank/DDBJ whole genome shotgun (WGS) entry which is preliminary data.</text>
</comment>
<dbReference type="CDD" id="cd00075">
    <property type="entry name" value="HATPase"/>
    <property type="match status" value="1"/>
</dbReference>
<dbReference type="Gene3D" id="3.30.565.10">
    <property type="entry name" value="Histidine kinase-like ATPase, C-terminal domain"/>
    <property type="match status" value="1"/>
</dbReference>
<dbReference type="OMA" id="ERGHANT"/>
<dbReference type="PANTHER" id="PTHR43547:SF2">
    <property type="entry name" value="HYBRID SIGNAL TRANSDUCTION HISTIDINE KINASE C"/>
    <property type="match status" value="1"/>
</dbReference>
<dbReference type="CDD" id="cd00082">
    <property type="entry name" value="HisKA"/>
    <property type="match status" value="1"/>
</dbReference>
<accession>A0A482TU86</accession>
<dbReference type="InterPro" id="IPR031623">
    <property type="entry name" value="HisKA_4TM"/>
</dbReference>
<proteinExistence type="predicted"/>
<evidence type="ECO:0000256" key="2">
    <source>
        <dbReference type="SAM" id="Phobius"/>
    </source>
</evidence>
<evidence type="ECO:0000313" key="4">
    <source>
        <dbReference type="EMBL" id="RYJ15489.1"/>
    </source>
</evidence>
<keyword evidence="2" id="KW-1133">Transmembrane helix</keyword>
<keyword evidence="1" id="KW-0597">Phosphoprotein</keyword>
<keyword evidence="4" id="KW-0418">Kinase</keyword>
<dbReference type="AlphaFoldDB" id="A0A482TU86"/>
<reference evidence="4 5" key="1">
    <citation type="submission" date="2018-12" db="EMBL/GenBank/DDBJ databases">
        <title>Genome analysis provides insights into bioremediation potentialities of Halogeometricum borinquense strain N11.</title>
        <authorList>
            <person name="Najjari A."/>
            <person name="Youssef N."/>
            <person name="Fhoula I."/>
            <person name="Ben Dhia O."/>
            <person name="Mahjoubi M."/>
            <person name="Ouzari H.I."/>
            <person name="Cherif A."/>
        </authorList>
    </citation>
    <scope>NUCLEOTIDE SEQUENCE [LARGE SCALE GENOMIC DNA]</scope>
    <source>
        <strain evidence="4 5">N11</strain>
    </source>
</reference>
<evidence type="ECO:0000313" key="5">
    <source>
        <dbReference type="Proteomes" id="UP000294028"/>
    </source>
</evidence>
<dbReference type="Pfam" id="PF16926">
    <property type="entry name" value="HisKA_4TM"/>
    <property type="match status" value="1"/>
</dbReference>
<feature type="domain" description="Histidine kinase" evidence="3">
    <location>
        <begin position="150"/>
        <end position="353"/>
    </location>
</feature>
<dbReference type="InterPro" id="IPR004358">
    <property type="entry name" value="Sig_transdc_His_kin-like_C"/>
</dbReference>
<dbReference type="PRINTS" id="PR00344">
    <property type="entry name" value="BCTRLSENSOR"/>
</dbReference>
<dbReference type="Gene3D" id="1.10.287.130">
    <property type="match status" value="1"/>
</dbReference>
<dbReference type="SUPFAM" id="SSF55874">
    <property type="entry name" value="ATPase domain of HSP90 chaperone/DNA topoisomerase II/histidine kinase"/>
    <property type="match status" value="1"/>
</dbReference>
<dbReference type="Pfam" id="PF02518">
    <property type="entry name" value="HATPase_c"/>
    <property type="match status" value="1"/>
</dbReference>
<dbReference type="InterPro" id="IPR036097">
    <property type="entry name" value="HisK_dim/P_sf"/>
</dbReference>
<dbReference type="EMBL" id="RZHH01000002">
    <property type="protein sequence ID" value="RYJ15489.1"/>
    <property type="molecule type" value="Genomic_DNA"/>
</dbReference>
<dbReference type="InterPro" id="IPR003661">
    <property type="entry name" value="HisK_dim/P_dom"/>
</dbReference>
<dbReference type="SUPFAM" id="SSF47384">
    <property type="entry name" value="Homodimeric domain of signal transducing histidine kinase"/>
    <property type="match status" value="1"/>
</dbReference>
<evidence type="ECO:0000256" key="1">
    <source>
        <dbReference type="ARBA" id="ARBA00022553"/>
    </source>
</evidence>
<sequence>MGLGVLFVLVIVGEWTAFEILRPDKDYTRDYVLTLLFNGIPALGISYTGYWLRRSDIEADQYRRVVAWCLGGMAAFLSLNLVIIALWPADHFIENLGWARGSAVYAACGGLIMGVIEARAIKRARVAEREIARTKRVEAKRQWLGYMNSLLRHEVLNTANVIEGYSELLLEEDTNDLSADRLEVIRQQSRNLSEVINDVQVLIEATEEGHELEPVSLSDVLNESVVELRAMDETVDVEAAIPEDVFVRADRLLPRVFCNLLQNAVKHNDSAVPRVSITLATDADTAVVTITDNGRGIPEEKRETLFEGDTRTSNHGLGLYLVRTLTERYGGAIELRETGPEGSVFTVELPRVQRPSAGRSQEKEATGPATRTVEIVQEMYERS</sequence>
<dbReference type="InterPro" id="IPR003594">
    <property type="entry name" value="HATPase_dom"/>
</dbReference>
<keyword evidence="2" id="KW-0812">Transmembrane</keyword>
<protein>
    <submittedName>
        <fullName evidence="4">HAMP domain-containing histidine kinase</fullName>
    </submittedName>
</protein>
<dbReference type="InterPro" id="IPR036890">
    <property type="entry name" value="HATPase_C_sf"/>
</dbReference>
<keyword evidence="2" id="KW-0472">Membrane</keyword>
<organism evidence="4 5">
    <name type="scientific">Halogeometricum borinquense</name>
    <dbReference type="NCBI Taxonomy" id="60847"/>
    <lineage>
        <taxon>Archaea</taxon>
        <taxon>Methanobacteriati</taxon>
        <taxon>Methanobacteriota</taxon>
        <taxon>Stenosarchaea group</taxon>
        <taxon>Halobacteria</taxon>
        <taxon>Halobacteriales</taxon>
        <taxon>Haloferacaceae</taxon>
        <taxon>Halogeometricum</taxon>
    </lineage>
</organism>
<name>A0A482TU86_9EURY</name>
<dbReference type="PROSITE" id="PS50109">
    <property type="entry name" value="HIS_KIN"/>
    <property type="match status" value="1"/>
</dbReference>
<feature type="transmembrane region" description="Helical" evidence="2">
    <location>
        <begin position="32"/>
        <end position="53"/>
    </location>
</feature>
<feature type="transmembrane region" description="Helical" evidence="2">
    <location>
        <begin position="65"/>
        <end position="86"/>
    </location>
</feature>
<dbReference type="SMART" id="SM00387">
    <property type="entry name" value="HATPase_c"/>
    <property type="match status" value="1"/>
</dbReference>
<gene>
    <name evidence="4" type="ORF">ELS19_15255</name>
</gene>
<dbReference type="PANTHER" id="PTHR43547">
    <property type="entry name" value="TWO-COMPONENT HISTIDINE KINASE"/>
    <property type="match status" value="1"/>
</dbReference>
<dbReference type="InterPro" id="IPR005467">
    <property type="entry name" value="His_kinase_dom"/>
</dbReference>
<dbReference type="Proteomes" id="UP000294028">
    <property type="component" value="Unassembled WGS sequence"/>
</dbReference>